<dbReference type="AlphaFoldDB" id="A0A5J4U2F3"/>
<sequence length="140" mass="15916">MQNCWKKLRNISQNLLKIINHDSSSFGFADVDGVLKKINKIQDNYNAISLVQDRSDGIWSMEATFQNKGKYGGAELDFGKGTLTFFINDVQQPIYFSGIREKVRFLVSMYHNGTSCTIKSLRKLSQPTVGQVTNMQAIQW</sequence>
<reference evidence="1 2" key="1">
    <citation type="submission" date="2019-03" db="EMBL/GenBank/DDBJ databases">
        <title>Single cell metagenomics reveals metabolic interactions within the superorganism composed of flagellate Streblomastix strix and complex community of Bacteroidetes bacteria on its surface.</title>
        <authorList>
            <person name="Treitli S.C."/>
            <person name="Kolisko M."/>
            <person name="Husnik F."/>
            <person name="Keeling P."/>
            <person name="Hampl V."/>
        </authorList>
    </citation>
    <scope>NUCLEOTIDE SEQUENCE [LARGE SCALE GENOMIC DNA]</scope>
    <source>
        <strain evidence="1">ST1C</strain>
    </source>
</reference>
<protein>
    <submittedName>
        <fullName evidence="1">Uncharacterized protein</fullName>
    </submittedName>
</protein>
<organism evidence="1 2">
    <name type="scientific">Streblomastix strix</name>
    <dbReference type="NCBI Taxonomy" id="222440"/>
    <lineage>
        <taxon>Eukaryota</taxon>
        <taxon>Metamonada</taxon>
        <taxon>Preaxostyla</taxon>
        <taxon>Oxymonadida</taxon>
        <taxon>Streblomastigidae</taxon>
        <taxon>Streblomastix</taxon>
    </lineage>
</organism>
<comment type="caution">
    <text evidence="1">The sequence shown here is derived from an EMBL/GenBank/DDBJ whole genome shotgun (WGS) entry which is preliminary data.</text>
</comment>
<gene>
    <name evidence="1" type="ORF">EZS28_039946</name>
</gene>
<dbReference type="Proteomes" id="UP000324800">
    <property type="component" value="Unassembled WGS sequence"/>
</dbReference>
<dbReference type="EMBL" id="SNRW01021538">
    <property type="protein sequence ID" value="KAA6364528.1"/>
    <property type="molecule type" value="Genomic_DNA"/>
</dbReference>
<accession>A0A5J4U2F3</accession>
<evidence type="ECO:0000313" key="1">
    <source>
        <dbReference type="EMBL" id="KAA6364528.1"/>
    </source>
</evidence>
<name>A0A5J4U2F3_9EUKA</name>
<evidence type="ECO:0000313" key="2">
    <source>
        <dbReference type="Proteomes" id="UP000324800"/>
    </source>
</evidence>
<proteinExistence type="predicted"/>